<proteinExistence type="predicted"/>
<reference evidence="2" key="1">
    <citation type="submission" date="2015-12" db="EMBL/GenBank/DDBJ databases">
        <authorList>
            <person name="Lauer A."/>
            <person name="Humrighouse B."/>
            <person name="Loparev V."/>
            <person name="Shewmaker P.L."/>
            <person name="Whitney A.M."/>
            <person name="McLaughlin R.W."/>
        </authorList>
    </citation>
    <scope>NUCLEOTIDE SEQUENCE [LARGE SCALE GENOMIC DNA]</scope>
    <source>
        <strain evidence="2">LMG 26678</strain>
    </source>
</reference>
<dbReference type="AlphaFoldDB" id="A0A0U2X715"/>
<dbReference type="STRING" id="118060.ATZ35_05775"/>
<dbReference type="Proteomes" id="UP000067523">
    <property type="component" value="Chromosome"/>
</dbReference>
<name>A0A0U2X715_9ENTE</name>
<organism evidence="1 2">
    <name type="scientific">Enterococcus rotai</name>
    <dbReference type="NCBI Taxonomy" id="118060"/>
    <lineage>
        <taxon>Bacteria</taxon>
        <taxon>Bacillati</taxon>
        <taxon>Bacillota</taxon>
        <taxon>Bacilli</taxon>
        <taxon>Lactobacillales</taxon>
        <taxon>Enterococcaceae</taxon>
        <taxon>Enterococcus</taxon>
    </lineage>
</organism>
<dbReference type="EMBL" id="CP013655">
    <property type="protein sequence ID" value="ALS36679.1"/>
    <property type="molecule type" value="Genomic_DNA"/>
</dbReference>
<sequence>MTKIKYFFKDQEVIHRKLVIVNDGNEDKLLKILNKGELLKIVMLPQKTEKELLFDYLNVEDVEVLEIK</sequence>
<keyword evidence="2" id="KW-1185">Reference proteome</keyword>
<gene>
    <name evidence="1" type="ORF">ATZ35_05775</name>
</gene>
<evidence type="ECO:0000313" key="1">
    <source>
        <dbReference type="EMBL" id="ALS36679.1"/>
    </source>
</evidence>
<evidence type="ECO:0000313" key="2">
    <source>
        <dbReference type="Proteomes" id="UP000067523"/>
    </source>
</evidence>
<dbReference type="RefSeq" id="WP_208929899.1">
    <property type="nucleotide sequence ID" value="NZ_CP013655.1"/>
</dbReference>
<dbReference type="KEGG" id="erx:ATZ35_05775"/>
<accession>A0A0U2X715</accession>
<protein>
    <submittedName>
        <fullName evidence="1">Uncharacterized protein</fullName>
    </submittedName>
</protein>